<dbReference type="InterPro" id="IPR029787">
    <property type="entry name" value="Nucleotide_cyclase"/>
</dbReference>
<dbReference type="GO" id="GO:1902201">
    <property type="term" value="P:negative regulation of bacterial-type flagellum-dependent cell motility"/>
    <property type="evidence" value="ECO:0007669"/>
    <property type="project" value="TreeGrafter"/>
</dbReference>
<evidence type="ECO:0000256" key="2">
    <source>
        <dbReference type="ARBA" id="ARBA00004533"/>
    </source>
</evidence>
<dbReference type="OrthoDB" id="9812260at2"/>
<dbReference type="InterPro" id="IPR043128">
    <property type="entry name" value="Rev_trsase/Diguanyl_cyclase"/>
</dbReference>
<dbReference type="Pfam" id="PF00990">
    <property type="entry name" value="GGDEF"/>
    <property type="match status" value="1"/>
</dbReference>
<keyword evidence="5" id="KW-0812">Transmembrane</keyword>
<dbReference type="SUPFAM" id="SSF55073">
    <property type="entry name" value="Nucleotide cyclase"/>
    <property type="match status" value="1"/>
</dbReference>
<dbReference type="InterPro" id="IPR048760">
    <property type="entry name" value="VP0354-like_sensor_dom"/>
</dbReference>
<dbReference type="InterPro" id="IPR050469">
    <property type="entry name" value="Diguanylate_Cyclase"/>
</dbReference>
<dbReference type="GO" id="GO:0043709">
    <property type="term" value="P:cell adhesion involved in single-species biofilm formation"/>
    <property type="evidence" value="ECO:0007669"/>
    <property type="project" value="TreeGrafter"/>
</dbReference>
<keyword evidence="5" id="KW-0472">Membrane</keyword>
<accession>A0A3N9TBI7</accession>
<dbReference type="Gene3D" id="3.30.70.270">
    <property type="match status" value="1"/>
</dbReference>
<dbReference type="PANTHER" id="PTHR45138">
    <property type="entry name" value="REGULATORY COMPONENTS OF SENSORY TRANSDUCTION SYSTEM"/>
    <property type="match status" value="1"/>
</dbReference>
<evidence type="ECO:0000313" key="7">
    <source>
        <dbReference type="EMBL" id="RQW61340.1"/>
    </source>
</evidence>
<feature type="domain" description="GGDEF" evidence="6">
    <location>
        <begin position="496"/>
        <end position="620"/>
    </location>
</feature>
<dbReference type="CDD" id="cd01949">
    <property type="entry name" value="GGDEF"/>
    <property type="match status" value="1"/>
</dbReference>
<dbReference type="EMBL" id="RJVQ01000013">
    <property type="protein sequence ID" value="RQW61340.1"/>
    <property type="molecule type" value="Genomic_DNA"/>
</dbReference>
<dbReference type="PANTHER" id="PTHR45138:SF9">
    <property type="entry name" value="DIGUANYLATE CYCLASE DGCM-RELATED"/>
    <property type="match status" value="1"/>
</dbReference>
<keyword evidence="8" id="KW-1185">Reference proteome</keyword>
<keyword evidence="5" id="KW-1133">Transmembrane helix</keyword>
<dbReference type="GO" id="GO:0005886">
    <property type="term" value="C:plasma membrane"/>
    <property type="evidence" value="ECO:0007669"/>
    <property type="project" value="UniProtKB-SubCell"/>
</dbReference>
<evidence type="ECO:0000256" key="3">
    <source>
        <dbReference type="ARBA" id="ARBA00012528"/>
    </source>
</evidence>
<dbReference type="InterPro" id="IPR029151">
    <property type="entry name" value="Sensor-like_sf"/>
</dbReference>
<proteinExistence type="predicted"/>
<evidence type="ECO:0000313" key="8">
    <source>
        <dbReference type="Proteomes" id="UP000281112"/>
    </source>
</evidence>
<dbReference type="PROSITE" id="PS50887">
    <property type="entry name" value="GGDEF"/>
    <property type="match status" value="1"/>
</dbReference>
<dbReference type="Proteomes" id="UP000281112">
    <property type="component" value="Unassembled WGS sequence"/>
</dbReference>
<comment type="caution">
    <text evidence="7">The sequence shown here is derived from an EMBL/GenBank/DDBJ whole genome shotgun (WGS) entry which is preliminary data.</text>
</comment>
<dbReference type="FunFam" id="3.30.70.270:FF:000001">
    <property type="entry name" value="Diguanylate cyclase domain protein"/>
    <property type="match status" value="1"/>
</dbReference>
<comment type="cofactor">
    <cofactor evidence="1">
        <name>Mg(2+)</name>
        <dbReference type="ChEBI" id="CHEBI:18420"/>
    </cofactor>
</comment>
<sequence>MKASISIIQKMVIVWLVLSIIPLLYYRHTTSEAHRFLISRFEEQGNQFLSFVDDRASQLHQRIRGIYKELSQSPLLRDYAENNDPRLKQYLEHQWYITAKNLRFFYQLRYLDNSGQEMIRVDYTQLMPTPYIVPDKELQNKGQRDYFLYAEHLSPGEQGSFGIDLEYEHGKPVIPYKPGFRLIYPIDSEGTRLGFFIANLEVLGGIDYVTSNTQHYSVDFIDSDGYYVMSSDKTKLFGDLIKERNNINLPKQNPDLWKEVSSTKTRGGALLTPAGLYIYKPFSARLFDSTKPLTLITLIPMKQISDVFANRDDEVKNDSLSLLLLLGIISGLTAVFWDSYQRIRLEKTFNKSVLDNGLAVALTNDKHRVLMANTHLCHLLGLELAEIKKINMLTFKQVEFIRKELLQGLTMNNHWHCEVDIGDKHYQMDVKELPSSFHHSKQYIYSFVDITEQSHVIDELKDQSQKDPATGLWNKKKFNDSLLHYSRLRLRYPDQPSSCLAIIDIDDFKSINDTYGHHTGDKVINTLASQLKNRLRDTDIIARIGGDEFAVILQHIDVKAAYELMHRICNVIDSFTDVQVTVSIGISEISEDNQLTFMHADKALYRSKRKGKNCVSAHGFENLTVVKTSPSP</sequence>
<dbReference type="Gene3D" id="3.30.450.20">
    <property type="entry name" value="PAS domain"/>
    <property type="match status" value="2"/>
</dbReference>
<comment type="catalytic activity">
    <reaction evidence="4">
        <text>2 GTP = 3',3'-c-di-GMP + 2 diphosphate</text>
        <dbReference type="Rhea" id="RHEA:24898"/>
        <dbReference type="ChEBI" id="CHEBI:33019"/>
        <dbReference type="ChEBI" id="CHEBI:37565"/>
        <dbReference type="ChEBI" id="CHEBI:58805"/>
        <dbReference type="EC" id="2.7.7.65"/>
    </reaction>
</comment>
<protein>
    <recommendedName>
        <fullName evidence="3">diguanylate cyclase</fullName>
        <ecNumber evidence="3">2.7.7.65</ecNumber>
    </recommendedName>
</protein>
<dbReference type="NCBIfam" id="TIGR00254">
    <property type="entry name" value="GGDEF"/>
    <property type="match status" value="1"/>
</dbReference>
<dbReference type="EC" id="2.7.7.65" evidence="3"/>
<dbReference type="InterPro" id="IPR000160">
    <property type="entry name" value="GGDEF_dom"/>
</dbReference>
<dbReference type="RefSeq" id="WP_124938928.1">
    <property type="nucleotide sequence ID" value="NZ_RJVQ01000013.1"/>
</dbReference>
<dbReference type="SUPFAM" id="SSF103190">
    <property type="entry name" value="Sensory domain-like"/>
    <property type="match status" value="2"/>
</dbReference>
<name>A0A3N9TBI7_9VIBR</name>
<dbReference type="SMART" id="SM00267">
    <property type="entry name" value="GGDEF"/>
    <property type="match status" value="1"/>
</dbReference>
<evidence type="ECO:0000256" key="1">
    <source>
        <dbReference type="ARBA" id="ARBA00001946"/>
    </source>
</evidence>
<feature type="transmembrane region" description="Helical" evidence="5">
    <location>
        <begin position="7"/>
        <end position="26"/>
    </location>
</feature>
<organism evidence="7 8">
    <name type="scientific">Vibrio viridaestus</name>
    <dbReference type="NCBI Taxonomy" id="2487322"/>
    <lineage>
        <taxon>Bacteria</taxon>
        <taxon>Pseudomonadati</taxon>
        <taxon>Pseudomonadota</taxon>
        <taxon>Gammaproteobacteria</taxon>
        <taxon>Vibrionales</taxon>
        <taxon>Vibrionaceae</taxon>
        <taxon>Vibrio</taxon>
    </lineage>
</organism>
<gene>
    <name evidence="7" type="ORF">EES38_19710</name>
</gene>
<evidence type="ECO:0000259" key="6">
    <source>
        <dbReference type="PROSITE" id="PS50887"/>
    </source>
</evidence>
<evidence type="ECO:0000256" key="5">
    <source>
        <dbReference type="SAM" id="Phobius"/>
    </source>
</evidence>
<dbReference type="GO" id="GO:0052621">
    <property type="term" value="F:diguanylate cyclase activity"/>
    <property type="evidence" value="ECO:0007669"/>
    <property type="project" value="UniProtKB-EC"/>
</dbReference>
<dbReference type="AlphaFoldDB" id="A0A3N9TBI7"/>
<comment type="subcellular location">
    <subcellularLocation>
        <location evidence="2">Cell inner membrane</location>
    </subcellularLocation>
</comment>
<evidence type="ECO:0000256" key="4">
    <source>
        <dbReference type="ARBA" id="ARBA00034247"/>
    </source>
</evidence>
<dbReference type="Pfam" id="PF21623">
    <property type="entry name" value="HK_sensor_dom_bact"/>
    <property type="match status" value="1"/>
</dbReference>
<reference evidence="7 8" key="1">
    <citation type="submission" date="2018-11" db="EMBL/GenBank/DDBJ databases">
        <title>Vibrio LJC006 sp. nov., isolated from seawater during the bloom of the enteromorpha.</title>
        <authorList>
            <person name="Liang J."/>
        </authorList>
    </citation>
    <scope>NUCLEOTIDE SEQUENCE [LARGE SCALE GENOMIC DNA]</scope>
    <source>
        <strain evidence="7 8">LJC006</strain>
    </source>
</reference>